<evidence type="ECO:0000256" key="1">
    <source>
        <dbReference type="SAM" id="Phobius"/>
    </source>
</evidence>
<dbReference type="RefSeq" id="WP_160853590.1">
    <property type="nucleotide sequence ID" value="NZ_WUWG01000003.1"/>
</dbReference>
<keyword evidence="1" id="KW-1133">Transmembrane helix</keyword>
<keyword evidence="3" id="KW-1185">Reference proteome</keyword>
<dbReference type="Proteomes" id="UP000436016">
    <property type="component" value="Unassembled WGS sequence"/>
</dbReference>
<keyword evidence="1" id="KW-0472">Membrane</keyword>
<dbReference type="EMBL" id="WUWG01000003">
    <property type="protein sequence ID" value="MXU65268.1"/>
    <property type="molecule type" value="Genomic_DNA"/>
</dbReference>
<protein>
    <submittedName>
        <fullName evidence="2">DUF4381 family protein</fullName>
    </submittedName>
</protein>
<organism evidence="2 3">
    <name type="scientific">Oceanomicrobium pacificus</name>
    <dbReference type="NCBI Taxonomy" id="2692916"/>
    <lineage>
        <taxon>Bacteria</taxon>
        <taxon>Pseudomonadati</taxon>
        <taxon>Pseudomonadota</taxon>
        <taxon>Alphaproteobacteria</taxon>
        <taxon>Rhodobacterales</taxon>
        <taxon>Paracoccaceae</taxon>
        <taxon>Oceanomicrobium</taxon>
    </lineage>
</organism>
<comment type="caution">
    <text evidence="2">The sequence shown here is derived from an EMBL/GenBank/DDBJ whole genome shotgun (WGS) entry which is preliminary data.</text>
</comment>
<name>A0A6B0TUJ6_9RHOB</name>
<sequence length="168" mass="18336">MEEITAPPSLSELNDQLLPPVEPPPVPWWPATEAWAVLGGLLLLILLVLLARWLLRRRRSRFLRGLRARARSAAPAELPTLLRRAALDAEPRRNVAGLRGPAWVAHLAERAGRPAPPDAEGWLSTDSFAPDRRRAHTLDADAEAALRDFSDAYLAAAITARQRGAGAA</sequence>
<evidence type="ECO:0000313" key="2">
    <source>
        <dbReference type="EMBL" id="MXU65268.1"/>
    </source>
</evidence>
<proteinExistence type="predicted"/>
<reference evidence="2 3" key="1">
    <citation type="submission" date="2019-12" db="EMBL/GenBank/DDBJ databases">
        <title>Strain KN286 was isolated from seawater, which was collected from Caroline Seamount in the tropical western Pacific.</title>
        <authorList>
            <person name="Wang Q."/>
        </authorList>
    </citation>
    <scope>NUCLEOTIDE SEQUENCE [LARGE SCALE GENOMIC DNA]</scope>
    <source>
        <strain evidence="2 3">KN286</strain>
    </source>
</reference>
<keyword evidence="1" id="KW-0812">Transmembrane</keyword>
<gene>
    <name evidence="2" type="ORF">GSH16_07395</name>
</gene>
<feature type="transmembrane region" description="Helical" evidence="1">
    <location>
        <begin position="34"/>
        <end position="55"/>
    </location>
</feature>
<evidence type="ECO:0000313" key="3">
    <source>
        <dbReference type="Proteomes" id="UP000436016"/>
    </source>
</evidence>
<accession>A0A6B0TUJ6</accession>
<dbReference type="AlphaFoldDB" id="A0A6B0TUJ6"/>
<dbReference type="InterPro" id="IPR025489">
    <property type="entry name" value="DUF4381"/>
</dbReference>
<dbReference type="Pfam" id="PF14316">
    <property type="entry name" value="DUF4381"/>
    <property type="match status" value="1"/>
</dbReference>